<reference evidence="1" key="1">
    <citation type="submission" date="2020-08" db="EMBL/GenBank/DDBJ databases">
        <title>Sequencing the genomes of 1000 actinobacteria strains.</title>
        <authorList>
            <person name="Klenk H.-P."/>
        </authorList>
    </citation>
    <scope>NUCLEOTIDE SEQUENCE</scope>
    <source>
        <strain evidence="1">DSM 10695</strain>
    </source>
</reference>
<protein>
    <submittedName>
        <fullName evidence="1">ArsR family transcriptional regulator</fullName>
    </submittedName>
</protein>
<dbReference type="InterPro" id="IPR036388">
    <property type="entry name" value="WH-like_DNA-bd_sf"/>
</dbReference>
<dbReference type="SUPFAM" id="SSF46785">
    <property type="entry name" value="Winged helix' DNA-binding domain"/>
    <property type="match status" value="1"/>
</dbReference>
<organism evidence="1 2">
    <name type="scientific">Schaalia hyovaginalis</name>
    <dbReference type="NCBI Taxonomy" id="29316"/>
    <lineage>
        <taxon>Bacteria</taxon>
        <taxon>Bacillati</taxon>
        <taxon>Actinomycetota</taxon>
        <taxon>Actinomycetes</taxon>
        <taxon>Actinomycetales</taxon>
        <taxon>Actinomycetaceae</taxon>
        <taxon>Schaalia</taxon>
    </lineage>
</organism>
<sequence length="237" mass="25558">MSDQPDACTREQVLDLIVEKGPVTASVIARILNLTTAAVRRHITILLDSEEIEEHEPTVAGKRGRGRPARHYVASRGAHARLAEGYSELAVKALGYLGQVGGKDAVEAFAAARSREIERRYAPIVRDAGTDPKIRAQALADALTQDGYAATVREIGPNGFAVQLCQGHCPIQEVADDFPQLCEAETRAFSRLLDVHVQRLATLAGGEHVCTTHIPVAVPVIHPATRAALHSQSRSQN</sequence>
<proteinExistence type="predicted"/>
<dbReference type="Proteomes" id="UP000617426">
    <property type="component" value="Unassembled WGS sequence"/>
</dbReference>
<evidence type="ECO:0000313" key="1">
    <source>
        <dbReference type="EMBL" id="MBB6334583.1"/>
    </source>
</evidence>
<comment type="caution">
    <text evidence="1">The sequence shown here is derived from an EMBL/GenBank/DDBJ whole genome shotgun (WGS) entry which is preliminary data.</text>
</comment>
<evidence type="ECO:0000313" key="2">
    <source>
        <dbReference type="Proteomes" id="UP000617426"/>
    </source>
</evidence>
<dbReference type="EMBL" id="JACHMK010000001">
    <property type="protein sequence ID" value="MBB6334583.1"/>
    <property type="molecule type" value="Genomic_DNA"/>
</dbReference>
<keyword evidence="2" id="KW-1185">Reference proteome</keyword>
<dbReference type="InterPro" id="IPR036390">
    <property type="entry name" value="WH_DNA-bd_sf"/>
</dbReference>
<name>A0A923IXM6_9ACTO</name>
<dbReference type="Gene3D" id="1.10.10.10">
    <property type="entry name" value="Winged helix-like DNA-binding domain superfamily/Winged helix DNA-binding domain"/>
    <property type="match status" value="1"/>
</dbReference>
<accession>A0A923IXM6</accession>
<gene>
    <name evidence="1" type="ORF">HD592_001148</name>
</gene>
<dbReference type="AlphaFoldDB" id="A0A923IXM6"/>